<dbReference type="RefSeq" id="WP_146583561.1">
    <property type="nucleotide sequence ID" value="NZ_SJPO01000001.1"/>
</dbReference>
<evidence type="ECO:0000313" key="2">
    <source>
        <dbReference type="Proteomes" id="UP000318478"/>
    </source>
</evidence>
<evidence type="ECO:0000313" key="1">
    <source>
        <dbReference type="EMBL" id="TWT85285.1"/>
    </source>
</evidence>
<dbReference type="EMBL" id="SJPO01000001">
    <property type="protein sequence ID" value="TWT85285.1"/>
    <property type="molecule type" value="Genomic_DNA"/>
</dbReference>
<gene>
    <name evidence="1" type="ORF">Pla123a_00920</name>
</gene>
<accession>A0A5C5ZDP7</accession>
<reference evidence="1 2" key="1">
    <citation type="submission" date="2019-02" db="EMBL/GenBank/DDBJ databases">
        <title>Deep-cultivation of Planctomycetes and their phenomic and genomic characterization uncovers novel biology.</title>
        <authorList>
            <person name="Wiegand S."/>
            <person name="Jogler M."/>
            <person name="Boedeker C."/>
            <person name="Pinto D."/>
            <person name="Vollmers J."/>
            <person name="Rivas-Marin E."/>
            <person name="Kohn T."/>
            <person name="Peeters S.H."/>
            <person name="Heuer A."/>
            <person name="Rast P."/>
            <person name="Oberbeckmann S."/>
            <person name="Bunk B."/>
            <person name="Jeske O."/>
            <person name="Meyerdierks A."/>
            <person name="Storesund J.E."/>
            <person name="Kallscheuer N."/>
            <person name="Luecker S."/>
            <person name="Lage O.M."/>
            <person name="Pohl T."/>
            <person name="Merkel B.J."/>
            <person name="Hornburger P."/>
            <person name="Mueller R.-W."/>
            <person name="Bruemmer F."/>
            <person name="Labrenz M."/>
            <person name="Spormann A.M."/>
            <person name="Op Den Camp H."/>
            <person name="Overmann J."/>
            <person name="Amann R."/>
            <person name="Jetten M.S.M."/>
            <person name="Mascher T."/>
            <person name="Medema M.H."/>
            <person name="Devos D.P."/>
            <person name="Kaster A.-K."/>
            <person name="Ovreas L."/>
            <person name="Rohde M."/>
            <person name="Galperin M.Y."/>
            <person name="Jogler C."/>
        </authorList>
    </citation>
    <scope>NUCLEOTIDE SEQUENCE [LARGE SCALE GENOMIC DNA]</scope>
    <source>
        <strain evidence="1 2">Pla123a</strain>
    </source>
</reference>
<keyword evidence="2" id="KW-1185">Reference proteome</keyword>
<dbReference type="AlphaFoldDB" id="A0A5C5ZDP7"/>
<dbReference type="Proteomes" id="UP000318478">
    <property type="component" value="Unassembled WGS sequence"/>
</dbReference>
<organism evidence="1 2">
    <name type="scientific">Posidoniimonas polymericola</name>
    <dbReference type="NCBI Taxonomy" id="2528002"/>
    <lineage>
        <taxon>Bacteria</taxon>
        <taxon>Pseudomonadati</taxon>
        <taxon>Planctomycetota</taxon>
        <taxon>Planctomycetia</taxon>
        <taxon>Pirellulales</taxon>
        <taxon>Lacipirellulaceae</taxon>
        <taxon>Posidoniimonas</taxon>
    </lineage>
</organism>
<sequence length="141" mass="14855">MQLTPHPQHTAQTGQTARYVLLAADTPIGPACNAANGGESYSAVYGFSDRSAYEKFCSTSPDPLRPYPLVGGLLKNHPTGTDGSVRLVVLDAPGVQADCLHAATVDEVSTAQLKRSPQVRATYVLDRNDATGVYTPGPSPE</sequence>
<protein>
    <submittedName>
        <fullName evidence="1">Uncharacterized protein</fullName>
    </submittedName>
</protein>
<comment type="caution">
    <text evidence="1">The sequence shown here is derived from an EMBL/GenBank/DDBJ whole genome shotgun (WGS) entry which is preliminary data.</text>
</comment>
<proteinExistence type="predicted"/>
<name>A0A5C5ZDP7_9BACT</name>
<dbReference type="OrthoDB" id="283632at2"/>